<evidence type="ECO:0000313" key="2">
    <source>
        <dbReference type="EMBL" id="RPA91037.1"/>
    </source>
</evidence>
<evidence type="ECO:0000313" key="3">
    <source>
        <dbReference type="Proteomes" id="UP000276215"/>
    </source>
</evidence>
<organism evidence="2 3">
    <name type="scientific">Choiromyces venosus 120613-1</name>
    <dbReference type="NCBI Taxonomy" id="1336337"/>
    <lineage>
        <taxon>Eukaryota</taxon>
        <taxon>Fungi</taxon>
        <taxon>Dikarya</taxon>
        <taxon>Ascomycota</taxon>
        <taxon>Pezizomycotina</taxon>
        <taxon>Pezizomycetes</taxon>
        <taxon>Pezizales</taxon>
        <taxon>Tuberaceae</taxon>
        <taxon>Choiromyces</taxon>
    </lineage>
</organism>
<feature type="region of interest" description="Disordered" evidence="1">
    <location>
        <begin position="18"/>
        <end position="55"/>
    </location>
</feature>
<dbReference type="AlphaFoldDB" id="A0A3N4J1E7"/>
<feature type="compositionally biased region" description="Pro residues" evidence="1">
    <location>
        <begin position="28"/>
        <end position="38"/>
    </location>
</feature>
<protein>
    <submittedName>
        <fullName evidence="2">Uncharacterized protein</fullName>
    </submittedName>
</protein>
<feature type="non-terminal residue" evidence="2">
    <location>
        <position position="55"/>
    </location>
</feature>
<dbReference type="EMBL" id="ML120506">
    <property type="protein sequence ID" value="RPA91037.1"/>
    <property type="molecule type" value="Genomic_DNA"/>
</dbReference>
<proteinExistence type="predicted"/>
<gene>
    <name evidence="2" type="ORF">L873DRAFT_1820050</name>
</gene>
<dbReference type="Proteomes" id="UP000276215">
    <property type="component" value="Unassembled WGS sequence"/>
</dbReference>
<evidence type="ECO:0000256" key="1">
    <source>
        <dbReference type="SAM" id="MobiDB-lite"/>
    </source>
</evidence>
<reference evidence="2 3" key="1">
    <citation type="journal article" date="2018" name="Nat. Ecol. Evol.">
        <title>Pezizomycetes genomes reveal the molecular basis of ectomycorrhizal truffle lifestyle.</title>
        <authorList>
            <person name="Murat C."/>
            <person name="Payen T."/>
            <person name="Noel B."/>
            <person name="Kuo A."/>
            <person name="Morin E."/>
            <person name="Chen J."/>
            <person name="Kohler A."/>
            <person name="Krizsan K."/>
            <person name="Balestrini R."/>
            <person name="Da Silva C."/>
            <person name="Montanini B."/>
            <person name="Hainaut M."/>
            <person name="Levati E."/>
            <person name="Barry K.W."/>
            <person name="Belfiori B."/>
            <person name="Cichocki N."/>
            <person name="Clum A."/>
            <person name="Dockter R.B."/>
            <person name="Fauchery L."/>
            <person name="Guy J."/>
            <person name="Iotti M."/>
            <person name="Le Tacon F."/>
            <person name="Lindquist E.A."/>
            <person name="Lipzen A."/>
            <person name="Malagnac F."/>
            <person name="Mello A."/>
            <person name="Molinier V."/>
            <person name="Miyauchi S."/>
            <person name="Poulain J."/>
            <person name="Riccioni C."/>
            <person name="Rubini A."/>
            <person name="Sitrit Y."/>
            <person name="Splivallo R."/>
            <person name="Traeger S."/>
            <person name="Wang M."/>
            <person name="Zifcakova L."/>
            <person name="Wipf D."/>
            <person name="Zambonelli A."/>
            <person name="Paolocci F."/>
            <person name="Nowrousian M."/>
            <person name="Ottonello S."/>
            <person name="Baldrian P."/>
            <person name="Spatafora J.W."/>
            <person name="Henrissat B."/>
            <person name="Nagy L.G."/>
            <person name="Aury J.M."/>
            <person name="Wincker P."/>
            <person name="Grigoriev I.V."/>
            <person name="Bonfante P."/>
            <person name="Martin F.M."/>
        </authorList>
    </citation>
    <scope>NUCLEOTIDE SEQUENCE [LARGE SCALE GENOMIC DNA]</scope>
    <source>
        <strain evidence="2 3">120613-1</strain>
    </source>
</reference>
<keyword evidence="3" id="KW-1185">Reference proteome</keyword>
<accession>A0A3N4J1E7</accession>
<name>A0A3N4J1E7_9PEZI</name>
<sequence>MHPTTLFLPLLSRQHRYPTAIPTLQHPPAKPGHSPPHCPWATQPTPFRSHGHGSG</sequence>